<sequence>METMLYRIIQGSTNNVIKHAKATHFNITLNRTAAGISAIIKDNGIGFDNSKSEDCTGIGLKNIQPRIAY</sequence>
<organism evidence="7 8">
    <name type="scientific">Mucilaginibacter pankratovii</name>
    <dbReference type="NCBI Taxonomy" id="2772110"/>
    <lineage>
        <taxon>Bacteria</taxon>
        <taxon>Pseudomonadati</taxon>
        <taxon>Bacteroidota</taxon>
        <taxon>Sphingobacteriia</taxon>
        <taxon>Sphingobacteriales</taxon>
        <taxon>Sphingobacteriaceae</taxon>
        <taxon>Mucilaginibacter</taxon>
    </lineage>
</organism>
<evidence type="ECO:0000313" key="7">
    <source>
        <dbReference type="EMBL" id="MBD1363688.1"/>
    </source>
</evidence>
<dbReference type="PANTHER" id="PTHR24421:SF10">
    <property type="entry name" value="NITRATE_NITRITE SENSOR PROTEIN NARQ"/>
    <property type="match status" value="1"/>
</dbReference>
<dbReference type="EC" id="2.7.13.3" evidence="2"/>
<keyword evidence="5" id="KW-0902">Two-component regulatory system</keyword>
<name>A0ABR7WMX5_9SPHI</name>
<dbReference type="RefSeq" id="WP_191188355.1">
    <property type="nucleotide sequence ID" value="NZ_JACWMY010000003.1"/>
</dbReference>
<evidence type="ECO:0000256" key="2">
    <source>
        <dbReference type="ARBA" id="ARBA00012438"/>
    </source>
</evidence>
<reference evidence="7 8" key="1">
    <citation type="submission" date="2020-09" db="EMBL/GenBank/DDBJ databases">
        <title>Novel species of Mucilaginibacter isolated from a glacier on the Tibetan Plateau.</title>
        <authorList>
            <person name="Liu Q."/>
            <person name="Xin Y.-H."/>
        </authorList>
    </citation>
    <scope>NUCLEOTIDE SEQUENCE [LARGE SCALE GENOMIC DNA]</scope>
    <source>
        <strain evidence="7 8">ZT4R22</strain>
    </source>
</reference>
<evidence type="ECO:0000313" key="8">
    <source>
        <dbReference type="Proteomes" id="UP000606600"/>
    </source>
</evidence>
<evidence type="ECO:0000256" key="5">
    <source>
        <dbReference type="ARBA" id="ARBA00023012"/>
    </source>
</evidence>
<protein>
    <recommendedName>
        <fullName evidence="2">histidine kinase</fullName>
        <ecNumber evidence="2">2.7.13.3</ecNumber>
    </recommendedName>
</protein>
<evidence type="ECO:0000256" key="4">
    <source>
        <dbReference type="ARBA" id="ARBA00022777"/>
    </source>
</evidence>
<keyword evidence="4" id="KW-0418">Kinase</keyword>
<comment type="caution">
    <text evidence="7">The sequence shown here is derived from an EMBL/GenBank/DDBJ whole genome shotgun (WGS) entry which is preliminary data.</text>
</comment>
<dbReference type="PANTHER" id="PTHR24421">
    <property type="entry name" value="NITRATE/NITRITE SENSOR PROTEIN NARX-RELATED"/>
    <property type="match status" value="1"/>
</dbReference>
<comment type="catalytic activity">
    <reaction evidence="1">
        <text>ATP + protein L-histidine = ADP + protein N-phospho-L-histidine.</text>
        <dbReference type="EC" id="2.7.13.3"/>
    </reaction>
</comment>
<evidence type="ECO:0000259" key="6">
    <source>
        <dbReference type="Pfam" id="PF02518"/>
    </source>
</evidence>
<dbReference type="InterPro" id="IPR050482">
    <property type="entry name" value="Sensor_HK_TwoCompSys"/>
</dbReference>
<gene>
    <name evidence="7" type="ORF">IDJ77_07690</name>
</gene>
<evidence type="ECO:0000256" key="3">
    <source>
        <dbReference type="ARBA" id="ARBA00022679"/>
    </source>
</evidence>
<dbReference type="InterPro" id="IPR003594">
    <property type="entry name" value="HATPase_dom"/>
</dbReference>
<dbReference type="InterPro" id="IPR036890">
    <property type="entry name" value="HATPase_C_sf"/>
</dbReference>
<proteinExistence type="predicted"/>
<feature type="domain" description="Histidine kinase/HSP90-like ATPase" evidence="6">
    <location>
        <begin position="3"/>
        <end position="53"/>
    </location>
</feature>
<dbReference type="EMBL" id="JACWMY010000003">
    <property type="protein sequence ID" value="MBD1363688.1"/>
    <property type="molecule type" value="Genomic_DNA"/>
</dbReference>
<evidence type="ECO:0000256" key="1">
    <source>
        <dbReference type="ARBA" id="ARBA00000085"/>
    </source>
</evidence>
<dbReference type="CDD" id="cd16917">
    <property type="entry name" value="HATPase_UhpB-NarQ-NarX-like"/>
    <property type="match status" value="1"/>
</dbReference>
<accession>A0ABR7WMX5</accession>
<dbReference type="SUPFAM" id="SSF55874">
    <property type="entry name" value="ATPase domain of HSP90 chaperone/DNA topoisomerase II/histidine kinase"/>
    <property type="match status" value="1"/>
</dbReference>
<dbReference type="Gene3D" id="3.30.565.10">
    <property type="entry name" value="Histidine kinase-like ATPase, C-terminal domain"/>
    <property type="match status" value="1"/>
</dbReference>
<dbReference type="Pfam" id="PF02518">
    <property type="entry name" value="HATPase_c"/>
    <property type="match status" value="1"/>
</dbReference>
<dbReference type="Proteomes" id="UP000606600">
    <property type="component" value="Unassembled WGS sequence"/>
</dbReference>
<keyword evidence="3" id="KW-0808">Transferase</keyword>
<keyword evidence="8" id="KW-1185">Reference proteome</keyword>